<evidence type="ECO:0000256" key="7">
    <source>
        <dbReference type="SAM" id="Phobius"/>
    </source>
</evidence>
<dbReference type="CDD" id="cd17321">
    <property type="entry name" value="MFS_MMR_MDR_like"/>
    <property type="match status" value="1"/>
</dbReference>
<feature type="transmembrane region" description="Helical" evidence="7">
    <location>
        <begin position="209"/>
        <end position="229"/>
    </location>
</feature>
<feature type="transmembrane region" description="Helical" evidence="7">
    <location>
        <begin position="89"/>
        <end position="110"/>
    </location>
</feature>
<keyword evidence="6 7" id="KW-0472">Membrane</keyword>
<organism evidence="9 10">
    <name type="scientific">Actinomadura rubrobrunea</name>
    <dbReference type="NCBI Taxonomy" id="115335"/>
    <lineage>
        <taxon>Bacteria</taxon>
        <taxon>Bacillati</taxon>
        <taxon>Actinomycetota</taxon>
        <taxon>Actinomycetes</taxon>
        <taxon>Streptosporangiales</taxon>
        <taxon>Thermomonosporaceae</taxon>
        <taxon>Actinomadura</taxon>
    </lineage>
</organism>
<dbReference type="EMBL" id="BSRZ01000020">
    <property type="protein sequence ID" value="GLW67174.1"/>
    <property type="molecule type" value="Genomic_DNA"/>
</dbReference>
<dbReference type="Gene3D" id="1.20.1250.20">
    <property type="entry name" value="MFS general substrate transporter like domains"/>
    <property type="match status" value="1"/>
</dbReference>
<dbReference type="InterPro" id="IPR036259">
    <property type="entry name" value="MFS_trans_sf"/>
</dbReference>
<keyword evidence="10" id="KW-1185">Reference proteome</keyword>
<evidence type="ECO:0000256" key="4">
    <source>
        <dbReference type="ARBA" id="ARBA00022692"/>
    </source>
</evidence>
<evidence type="ECO:0000313" key="9">
    <source>
        <dbReference type="EMBL" id="GLW67174.1"/>
    </source>
</evidence>
<evidence type="ECO:0000256" key="5">
    <source>
        <dbReference type="ARBA" id="ARBA00022989"/>
    </source>
</evidence>
<comment type="caution">
    <text evidence="9">The sequence shown here is derived from an EMBL/GenBank/DDBJ whole genome shotgun (WGS) entry which is preliminary data.</text>
</comment>
<dbReference type="RefSeq" id="WP_067912983.1">
    <property type="nucleotide sequence ID" value="NZ_BSRZ01000020.1"/>
</dbReference>
<accession>A0A9W6UXC2</accession>
<dbReference type="Gene3D" id="1.20.1720.10">
    <property type="entry name" value="Multidrug resistance protein D"/>
    <property type="match status" value="1"/>
</dbReference>
<evidence type="ECO:0000259" key="8">
    <source>
        <dbReference type="PROSITE" id="PS50850"/>
    </source>
</evidence>
<feature type="transmembrane region" description="Helical" evidence="7">
    <location>
        <begin position="344"/>
        <end position="360"/>
    </location>
</feature>
<dbReference type="InterPro" id="IPR020846">
    <property type="entry name" value="MFS_dom"/>
</dbReference>
<feature type="domain" description="Major facilitator superfamily (MFS) profile" evidence="8">
    <location>
        <begin position="23"/>
        <end position="469"/>
    </location>
</feature>
<feature type="transmembrane region" description="Helical" evidence="7">
    <location>
        <begin position="372"/>
        <end position="394"/>
    </location>
</feature>
<dbReference type="Pfam" id="PF07690">
    <property type="entry name" value="MFS_1"/>
    <property type="match status" value="1"/>
</dbReference>
<feature type="transmembrane region" description="Helical" evidence="7">
    <location>
        <begin position="442"/>
        <end position="462"/>
    </location>
</feature>
<feature type="transmembrane region" description="Helical" evidence="7">
    <location>
        <begin position="20"/>
        <end position="41"/>
    </location>
</feature>
<dbReference type="Proteomes" id="UP001165124">
    <property type="component" value="Unassembled WGS sequence"/>
</dbReference>
<comment type="subcellular location">
    <subcellularLocation>
        <location evidence="1">Cell membrane</location>
        <topology evidence="1">Multi-pass membrane protein</topology>
    </subcellularLocation>
</comment>
<evidence type="ECO:0000313" key="10">
    <source>
        <dbReference type="Proteomes" id="UP001165124"/>
    </source>
</evidence>
<gene>
    <name evidence="9" type="ORF">Arub01_54170</name>
</gene>
<dbReference type="PANTHER" id="PTHR42718">
    <property type="entry name" value="MAJOR FACILITATOR SUPERFAMILY MULTIDRUG TRANSPORTER MFSC"/>
    <property type="match status" value="1"/>
</dbReference>
<evidence type="ECO:0000256" key="6">
    <source>
        <dbReference type="ARBA" id="ARBA00023136"/>
    </source>
</evidence>
<feature type="transmembrane region" description="Helical" evidence="7">
    <location>
        <begin position="177"/>
        <end position="197"/>
    </location>
</feature>
<dbReference type="GO" id="GO:0005886">
    <property type="term" value="C:plasma membrane"/>
    <property type="evidence" value="ECO:0007669"/>
    <property type="project" value="UniProtKB-SubCell"/>
</dbReference>
<proteinExistence type="predicted"/>
<evidence type="ECO:0000256" key="3">
    <source>
        <dbReference type="ARBA" id="ARBA00022475"/>
    </source>
</evidence>
<feature type="transmembrane region" description="Helical" evidence="7">
    <location>
        <begin position="151"/>
        <end position="171"/>
    </location>
</feature>
<feature type="transmembrane region" description="Helical" evidence="7">
    <location>
        <begin position="406"/>
        <end position="430"/>
    </location>
</feature>
<reference evidence="9" key="1">
    <citation type="submission" date="2023-02" db="EMBL/GenBank/DDBJ databases">
        <title>Actinomadura rubrobrunea NBRC 14622.</title>
        <authorList>
            <person name="Ichikawa N."/>
            <person name="Sato H."/>
            <person name="Tonouchi N."/>
        </authorList>
    </citation>
    <scope>NUCLEOTIDE SEQUENCE</scope>
    <source>
        <strain evidence="9">NBRC 14622</strain>
    </source>
</reference>
<dbReference type="PROSITE" id="PS50850">
    <property type="entry name" value="MFS"/>
    <property type="match status" value="1"/>
</dbReference>
<feature type="transmembrane region" description="Helical" evidence="7">
    <location>
        <begin position="122"/>
        <end position="139"/>
    </location>
</feature>
<feature type="transmembrane region" description="Helical" evidence="7">
    <location>
        <begin position="278"/>
        <end position="302"/>
    </location>
</feature>
<feature type="transmembrane region" description="Helical" evidence="7">
    <location>
        <begin position="61"/>
        <end position="77"/>
    </location>
</feature>
<protein>
    <submittedName>
        <fullName evidence="9">MFS transporter</fullName>
    </submittedName>
</protein>
<feature type="transmembrane region" description="Helical" evidence="7">
    <location>
        <begin position="314"/>
        <end position="332"/>
    </location>
</feature>
<keyword evidence="5 7" id="KW-1133">Transmembrane helix</keyword>
<dbReference type="InterPro" id="IPR011701">
    <property type="entry name" value="MFS"/>
</dbReference>
<keyword evidence="2" id="KW-0813">Transport</keyword>
<feature type="transmembrane region" description="Helical" evidence="7">
    <location>
        <begin position="241"/>
        <end position="258"/>
    </location>
</feature>
<dbReference type="GO" id="GO:0022857">
    <property type="term" value="F:transmembrane transporter activity"/>
    <property type="evidence" value="ECO:0007669"/>
    <property type="project" value="InterPro"/>
</dbReference>
<keyword evidence="4 7" id="KW-0812">Transmembrane</keyword>
<dbReference type="PANTHER" id="PTHR42718:SF46">
    <property type="entry name" value="BLR6921 PROTEIN"/>
    <property type="match status" value="1"/>
</dbReference>
<dbReference type="AlphaFoldDB" id="A0A9W6UXC2"/>
<evidence type="ECO:0000256" key="1">
    <source>
        <dbReference type="ARBA" id="ARBA00004651"/>
    </source>
</evidence>
<dbReference type="SUPFAM" id="SSF103473">
    <property type="entry name" value="MFS general substrate transporter"/>
    <property type="match status" value="1"/>
</dbReference>
<keyword evidence="3" id="KW-1003">Cell membrane</keyword>
<sequence length="488" mass="50080">MSADTVTGETRTRPASSRTWGLILGAIVGAEFMLQLDGTIVNMALPALQSDLGLSAASGSWVPNAFLLAFGGLLPSAGRLGDVFGHRRVFVAGVALIVVASLIAGLAVNVEMLLVGRALQGAGSGIAGPTGLALLAIVFEGERQQRAFGMYSTITGLGASAGMVLGGLLTWAGDWRWSLLVNVPVGLAVIAIALGVLGLKDEATRSRPLGLPSAVLVTAAVTVAVYGLVHATEEGWADTWTVVPLAVSAVLWILLPVVDSRASEPLLPGTVFADRARVGAFLNLLLLASVLTGFLIYLVQYLQGALRLDALESGLGILPFGLALLVTTQWLTKRLDRFDMKARAVAGLALVLVGVLWLSRLDGGSGYLADVLPPLVVMGVGVGAAIVPFNMVILTTVPAEYAGVTAGLLQAALTIGGSLGLAVLLIPFTRHGRGPAENISGVFGWAAVVTAAAIVLALLFWFGPGARRGAQGAPDAGAKEPGAVTEKK</sequence>
<name>A0A9W6UXC2_9ACTN</name>
<evidence type="ECO:0000256" key="2">
    <source>
        <dbReference type="ARBA" id="ARBA00022448"/>
    </source>
</evidence>